<proteinExistence type="predicted"/>
<accession>A0ABY4TUN2</accession>
<name>A0ABY4TUN2_9SPHN</name>
<dbReference type="Proteomes" id="UP001055580">
    <property type="component" value="Chromosome"/>
</dbReference>
<gene>
    <name evidence="1" type="ORF">M9980_01840</name>
</gene>
<evidence type="ECO:0000313" key="2">
    <source>
        <dbReference type="Proteomes" id="UP001055580"/>
    </source>
</evidence>
<dbReference type="RefSeq" id="WP_250752737.1">
    <property type="nucleotide sequence ID" value="NZ_CP098401.1"/>
</dbReference>
<keyword evidence="2" id="KW-1185">Reference proteome</keyword>
<evidence type="ECO:0000313" key="1">
    <source>
        <dbReference type="EMBL" id="URW75997.1"/>
    </source>
</evidence>
<dbReference type="EMBL" id="CP098401">
    <property type="protein sequence ID" value="URW75997.1"/>
    <property type="molecule type" value="Genomic_DNA"/>
</dbReference>
<reference evidence="1" key="1">
    <citation type="submission" date="2022-05" db="EMBL/GenBank/DDBJ databases">
        <title>Sphingomonas sp. strain RMG20 Genome sequencing and assembly.</title>
        <authorList>
            <person name="Kim I."/>
        </authorList>
    </citation>
    <scope>NUCLEOTIDE SEQUENCE</scope>
    <source>
        <strain evidence="1">RMG20</strain>
    </source>
</reference>
<organism evidence="1 2">
    <name type="scientific">Sphingomonas donggukensis</name>
    <dbReference type="NCBI Taxonomy" id="2949093"/>
    <lineage>
        <taxon>Bacteria</taxon>
        <taxon>Pseudomonadati</taxon>
        <taxon>Pseudomonadota</taxon>
        <taxon>Alphaproteobacteria</taxon>
        <taxon>Sphingomonadales</taxon>
        <taxon>Sphingomonadaceae</taxon>
        <taxon>Sphingomonas</taxon>
    </lineage>
</organism>
<sequence length="122" mass="13776">MTTGACVAYAGERRSVHRWTATATHRSKVVVMPEAQPAPAEAVFMGSLIGWRHIATGKGAILRIQAARSKLDLRKDAFDEFDVVLTVQQLRILGYDLIRAADVREGRVPARRRKWWRFGFGR</sequence>
<protein>
    <submittedName>
        <fullName evidence="1">Uncharacterized protein</fullName>
    </submittedName>
</protein>